<comment type="similarity">
    <text evidence="2">Belongs to the glycosyltransferase 2 family.</text>
</comment>
<dbReference type="SUPFAM" id="SSF53448">
    <property type="entry name" value="Nucleotide-diphospho-sugar transferases"/>
    <property type="match status" value="1"/>
</dbReference>
<dbReference type="InterPro" id="IPR050256">
    <property type="entry name" value="Glycosyltransferase_2"/>
</dbReference>
<sequence length="227" mass="24262">MTGPSFTCLIPAFNEAKRLPGVLAAVVGHPRFDRVLVVDDGSSDGTGDVALEHGAELLRVPTNGGKTRALRLGLTTIRTSHVVLIDADLLGLTPAVIDQLIAPVVAGKAFASVSLRGNAPWVWRRIGIDYISGERVLPMALIADRLEALDHLRRFGFEVFLNELLVASGRPIAIVQWPGVASPAKSVKRGLWRGLLADAGMLADIARTIGVMGFVGQIRELRRLAAP</sequence>
<dbReference type="PANTHER" id="PTHR48090:SF10">
    <property type="entry name" value="GLUCOSYL-3-PHOSPHOGLYCERATE SYNTHASE"/>
    <property type="match status" value="1"/>
</dbReference>
<evidence type="ECO:0000256" key="3">
    <source>
        <dbReference type="ARBA" id="ARBA00022676"/>
    </source>
</evidence>
<evidence type="ECO:0000313" key="7">
    <source>
        <dbReference type="EMBL" id="PKR87576.1"/>
    </source>
</evidence>
<dbReference type="RefSeq" id="WP_101290703.1">
    <property type="nucleotide sequence ID" value="NZ_FOUQ01000006.1"/>
</dbReference>
<evidence type="ECO:0000313" key="8">
    <source>
        <dbReference type="Proteomes" id="UP000233491"/>
    </source>
</evidence>
<dbReference type="InterPro" id="IPR001173">
    <property type="entry name" value="Glyco_trans_2-like"/>
</dbReference>
<evidence type="ECO:0000256" key="2">
    <source>
        <dbReference type="ARBA" id="ARBA00006739"/>
    </source>
</evidence>
<dbReference type="Proteomes" id="UP000233491">
    <property type="component" value="Unassembled WGS sequence"/>
</dbReference>
<comment type="cofactor">
    <cofactor evidence="1">
        <name>Mg(2+)</name>
        <dbReference type="ChEBI" id="CHEBI:18420"/>
    </cofactor>
</comment>
<dbReference type="GO" id="GO:0016757">
    <property type="term" value="F:glycosyltransferase activity"/>
    <property type="evidence" value="ECO:0007669"/>
    <property type="project" value="UniProtKB-KW"/>
</dbReference>
<dbReference type="AlphaFoldDB" id="A0A1I4TP92"/>
<dbReference type="OrthoDB" id="9807795at2"/>
<dbReference type="PANTHER" id="PTHR48090">
    <property type="entry name" value="UNDECAPRENYL-PHOSPHATE 4-DEOXY-4-FORMAMIDO-L-ARABINOSE TRANSFERASE-RELATED"/>
    <property type="match status" value="1"/>
</dbReference>
<protein>
    <submittedName>
        <fullName evidence="7">Glycosyl transferase</fullName>
    </submittedName>
</protein>
<evidence type="ECO:0000256" key="4">
    <source>
        <dbReference type="ARBA" id="ARBA00022679"/>
    </source>
</evidence>
<name>A0A1I4TP92_9HYPH</name>
<gene>
    <name evidence="7" type="ORF">CXZ10_17705</name>
</gene>
<dbReference type="Gene3D" id="3.90.550.10">
    <property type="entry name" value="Spore Coat Polysaccharide Biosynthesis Protein SpsA, Chain A"/>
    <property type="match status" value="1"/>
</dbReference>
<dbReference type="InterPro" id="IPR029044">
    <property type="entry name" value="Nucleotide-diphossugar_trans"/>
</dbReference>
<feature type="domain" description="Glycosyltransferase 2-like" evidence="6">
    <location>
        <begin position="8"/>
        <end position="108"/>
    </location>
</feature>
<comment type="caution">
    <text evidence="7">The sequence shown here is derived from an EMBL/GenBank/DDBJ whole genome shotgun (WGS) entry which is preliminary data.</text>
</comment>
<dbReference type="Pfam" id="PF00535">
    <property type="entry name" value="Glycos_transf_2"/>
    <property type="match status" value="1"/>
</dbReference>
<keyword evidence="8" id="KW-1185">Reference proteome</keyword>
<keyword evidence="4 7" id="KW-0808">Transferase</keyword>
<organism evidence="7 8">
    <name type="scientific">Pleomorphomonas diazotrophica</name>
    <dbReference type="NCBI Taxonomy" id="1166257"/>
    <lineage>
        <taxon>Bacteria</taxon>
        <taxon>Pseudomonadati</taxon>
        <taxon>Pseudomonadota</taxon>
        <taxon>Alphaproteobacteria</taxon>
        <taxon>Hyphomicrobiales</taxon>
        <taxon>Pleomorphomonadaceae</taxon>
        <taxon>Pleomorphomonas</taxon>
    </lineage>
</organism>
<proteinExistence type="inferred from homology"/>
<evidence type="ECO:0000259" key="6">
    <source>
        <dbReference type="Pfam" id="PF00535"/>
    </source>
</evidence>
<reference evidence="7 8" key="1">
    <citation type="submission" date="2017-12" db="EMBL/GenBank/DDBJ databases">
        <title>Anaerobic carbon monoxide metabolism by Pleomorphomonas carboxyditropha sp. nov., a new mesophilic hydrogenogenic carboxidotroph.</title>
        <authorList>
            <person name="Esquivel-Elizondo S."/>
            <person name="Krajmalnik-Brown R."/>
        </authorList>
    </citation>
    <scope>NUCLEOTIDE SEQUENCE [LARGE SCALE GENOMIC DNA]</scope>
    <source>
        <strain evidence="7 8">R5-392</strain>
    </source>
</reference>
<dbReference type="EMBL" id="PJNW01000016">
    <property type="protein sequence ID" value="PKR87576.1"/>
    <property type="molecule type" value="Genomic_DNA"/>
</dbReference>
<keyword evidence="5" id="KW-0460">Magnesium</keyword>
<keyword evidence="3" id="KW-0328">Glycosyltransferase</keyword>
<dbReference type="CDD" id="cd04179">
    <property type="entry name" value="DPM_DPG-synthase_like"/>
    <property type="match status" value="1"/>
</dbReference>
<accession>A0A1I4TP92</accession>
<evidence type="ECO:0000256" key="5">
    <source>
        <dbReference type="ARBA" id="ARBA00022842"/>
    </source>
</evidence>
<evidence type="ECO:0000256" key="1">
    <source>
        <dbReference type="ARBA" id="ARBA00001946"/>
    </source>
</evidence>